<feature type="transmembrane region" description="Helical" evidence="1">
    <location>
        <begin position="25"/>
        <end position="51"/>
    </location>
</feature>
<proteinExistence type="predicted"/>
<evidence type="ECO:0000313" key="2">
    <source>
        <dbReference type="EMBL" id="WZK89056.1"/>
    </source>
</evidence>
<protein>
    <submittedName>
        <fullName evidence="2">Uncharacterized protein</fullName>
    </submittedName>
</protein>
<keyword evidence="3" id="KW-1185">Reference proteome</keyword>
<reference evidence="2 3" key="1">
    <citation type="submission" date="2023-04" db="EMBL/GenBank/DDBJ databases">
        <title>Complete genome sequence of Alisedimentitalea scapharcae.</title>
        <authorList>
            <person name="Rong J.-C."/>
            <person name="Yi M.-L."/>
            <person name="Zhao Q."/>
        </authorList>
    </citation>
    <scope>NUCLEOTIDE SEQUENCE [LARGE SCALE GENOMIC DNA]</scope>
    <source>
        <strain evidence="2 3">KCTC 42119</strain>
    </source>
</reference>
<dbReference type="RefSeq" id="WP_406646928.1">
    <property type="nucleotide sequence ID" value="NZ_CP123584.1"/>
</dbReference>
<sequence length="54" mass="6003">MLERHNSQQIRKDDLDCWLTSKEPLLLLLILVVFILGSLAVAHAGLLYALALSS</sequence>
<gene>
    <name evidence="2" type="ORF">QEZ52_00460</name>
</gene>
<keyword evidence="1" id="KW-0472">Membrane</keyword>
<keyword evidence="1" id="KW-1133">Transmembrane helix</keyword>
<evidence type="ECO:0000313" key="3">
    <source>
        <dbReference type="Proteomes" id="UP001623232"/>
    </source>
</evidence>
<dbReference type="Proteomes" id="UP001623232">
    <property type="component" value="Chromosome"/>
</dbReference>
<organism evidence="2 3">
    <name type="scientific">Aliisedimentitalea scapharcae</name>
    <dbReference type="NCBI Taxonomy" id="1524259"/>
    <lineage>
        <taxon>Bacteria</taxon>
        <taxon>Pseudomonadati</taxon>
        <taxon>Pseudomonadota</taxon>
        <taxon>Alphaproteobacteria</taxon>
        <taxon>Rhodobacterales</taxon>
        <taxon>Roseobacteraceae</taxon>
        <taxon>Aliisedimentitalea</taxon>
    </lineage>
</organism>
<evidence type="ECO:0000256" key="1">
    <source>
        <dbReference type="SAM" id="Phobius"/>
    </source>
</evidence>
<name>A0ABZ2XSI3_9RHOB</name>
<dbReference type="EMBL" id="CP123584">
    <property type="protein sequence ID" value="WZK89056.1"/>
    <property type="molecule type" value="Genomic_DNA"/>
</dbReference>
<accession>A0ABZ2XSI3</accession>
<keyword evidence="1" id="KW-0812">Transmembrane</keyword>